<keyword evidence="3" id="KW-1185">Reference proteome</keyword>
<evidence type="ECO:0000256" key="1">
    <source>
        <dbReference type="SAM" id="MobiDB-lite"/>
    </source>
</evidence>
<evidence type="ECO:0000313" key="2">
    <source>
        <dbReference type="EMBL" id="GIY77258.1"/>
    </source>
</evidence>
<gene>
    <name evidence="2" type="ORF">CDAR_542091</name>
</gene>
<sequence length="114" mass="12555">MKCWWGLMKSRPDDGGLRESEPTTRDFMPDSRAPSLRHPLSSSCSLSIPLSFSVGHIRFPSGQLCVPRDVSSVRCSVPSGPSEDCRTEIKEFLEGGTCEGREGVEGERLAEKLQ</sequence>
<feature type="compositionally biased region" description="Basic and acidic residues" evidence="1">
    <location>
        <begin position="10"/>
        <end position="29"/>
    </location>
</feature>
<feature type="region of interest" description="Disordered" evidence="1">
    <location>
        <begin position="10"/>
        <end position="34"/>
    </location>
</feature>
<name>A0AAV4W4D7_9ARAC</name>
<reference evidence="2 3" key="1">
    <citation type="submission" date="2021-06" db="EMBL/GenBank/DDBJ databases">
        <title>Caerostris darwini draft genome.</title>
        <authorList>
            <person name="Kono N."/>
            <person name="Arakawa K."/>
        </authorList>
    </citation>
    <scope>NUCLEOTIDE SEQUENCE [LARGE SCALE GENOMIC DNA]</scope>
</reference>
<dbReference type="EMBL" id="BPLQ01014089">
    <property type="protein sequence ID" value="GIY77258.1"/>
    <property type="molecule type" value="Genomic_DNA"/>
</dbReference>
<dbReference type="Proteomes" id="UP001054837">
    <property type="component" value="Unassembled WGS sequence"/>
</dbReference>
<evidence type="ECO:0000313" key="3">
    <source>
        <dbReference type="Proteomes" id="UP001054837"/>
    </source>
</evidence>
<accession>A0AAV4W4D7</accession>
<proteinExistence type="predicted"/>
<comment type="caution">
    <text evidence="2">The sequence shown here is derived from an EMBL/GenBank/DDBJ whole genome shotgun (WGS) entry which is preliminary data.</text>
</comment>
<protein>
    <submittedName>
        <fullName evidence="2">Uncharacterized protein</fullName>
    </submittedName>
</protein>
<organism evidence="2 3">
    <name type="scientific">Caerostris darwini</name>
    <dbReference type="NCBI Taxonomy" id="1538125"/>
    <lineage>
        <taxon>Eukaryota</taxon>
        <taxon>Metazoa</taxon>
        <taxon>Ecdysozoa</taxon>
        <taxon>Arthropoda</taxon>
        <taxon>Chelicerata</taxon>
        <taxon>Arachnida</taxon>
        <taxon>Araneae</taxon>
        <taxon>Araneomorphae</taxon>
        <taxon>Entelegynae</taxon>
        <taxon>Araneoidea</taxon>
        <taxon>Araneidae</taxon>
        <taxon>Caerostris</taxon>
    </lineage>
</organism>
<dbReference type="AlphaFoldDB" id="A0AAV4W4D7"/>